<dbReference type="InterPro" id="IPR002347">
    <property type="entry name" value="SDR_fam"/>
</dbReference>
<dbReference type="PANTHER" id="PTHR44196">
    <property type="entry name" value="DEHYDROGENASE/REDUCTASE SDR FAMILY MEMBER 7B"/>
    <property type="match status" value="1"/>
</dbReference>
<evidence type="ECO:0000256" key="1">
    <source>
        <dbReference type="ARBA" id="ARBA00006484"/>
    </source>
</evidence>
<dbReference type="PROSITE" id="PS00061">
    <property type="entry name" value="ADH_SHORT"/>
    <property type="match status" value="1"/>
</dbReference>
<dbReference type="SUPFAM" id="SSF51735">
    <property type="entry name" value="NAD(P)-binding Rossmann-fold domains"/>
    <property type="match status" value="1"/>
</dbReference>
<dbReference type="GO" id="GO:0016020">
    <property type="term" value="C:membrane"/>
    <property type="evidence" value="ECO:0007669"/>
    <property type="project" value="TreeGrafter"/>
</dbReference>
<keyword evidence="6" id="KW-1185">Reference proteome</keyword>
<evidence type="ECO:0000256" key="3">
    <source>
        <dbReference type="ARBA" id="ARBA00023002"/>
    </source>
</evidence>
<comment type="similarity">
    <text evidence="1">Belongs to the short-chain dehydrogenases/reductases (SDR) family.</text>
</comment>
<dbReference type="PRINTS" id="PR00081">
    <property type="entry name" value="GDHRDH"/>
</dbReference>
<dbReference type="GO" id="GO:0016491">
    <property type="term" value="F:oxidoreductase activity"/>
    <property type="evidence" value="ECO:0007669"/>
    <property type="project" value="UniProtKB-KW"/>
</dbReference>
<keyword evidence="2" id="KW-0521">NADP</keyword>
<evidence type="ECO:0000256" key="2">
    <source>
        <dbReference type="ARBA" id="ARBA00022857"/>
    </source>
</evidence>
<reference evidence="5 6" key="1">
    <citation type="journal article" date="2018" name="Biotechnol. Biofuels">
        <title>Integrative visual omics of the white-rot fungus Polyporus brumalis exposes the biotechnological potential of its oxidative enzymes for delignifying raw plant biomass.</title>
        <authorList>
            <person name="Miyauchi S."/>
            <person name="Rancon A."/>
            <person name="Drula E."/>
            <person name="Hage H."/>
            <person name="Chaduli D."/>
            <person name="Favel A."/>
            <person name="Grisel S."/>
            <person name="Henrissat B."/>
            <person name="Herpoel-Gimbert I."/>
            <person name="Ruiz-Duenas F.J."/>
            <person name="Chevret D."/>
            <person name="Hainaut M."/>
            <person name="Lin J."/>
            <person name="Wang M."/>
            <person name="Pangilinan J."/>
            <person name="Lipzen A."/>
            <person name="Lesage-Meessen L."/>
            <person name="Navarro D."/>
            <person name="Riley R."/>
            <person name="Grigoriev I.V."/>
            <person name="Zhou S."/>
            <person name="Raouche S."/>
            <person name="Rosso M.N."/>
        </authorList>
    </citation>
    <scope>NUCLEOTIDE SEQUENCE [LARGE SCALE GENOMIC DNA]</scope>
    <source>
        <strain evidence="5 6">BRFM 1820</strain>
    </source>
</reference>
<gene>
    <name evidence="5" type="ORF">OH76DRAFT_1487462</name>
</gene>
<dbReference type="InterPro" id="IPR036291">
    <property type="entry name" value="NAD(P)-bd_dom_sf"/>
</dbReference>
<comment type="function">
    <text evidence="4">Putative oxidoreductase.</text>
</comment>
<dbReference type="PANTHER" id="PTHR44196:SF1">
    <property type="entry name" value="DEHYDROGENASE_REDUCTASE SDR FAMILY MEMBER 7B"/>
    <property type="match status" value="1"/>
</dbReference>
<accession>A0A371CUS6</accession>
<proteinExistence type="inferred from homology"/>
<name>A0A371CUS6_9APHY</name>
<evidence type="ECO:0000313" key="6">
    <source>
        <dbReference type="Proteomes" id="UP000256964"/>
    </source>
</evidence>
<dbReference type="Proteomes" id="UP000256964">
    <property type="component" value="Unassembled WGS sequence"/>
</dbReference>
<dbReference type="STRING" id="139420.A0A371CUS6"/>
<keyword evidence="3" id="KW-0560">Oxidoreductase</keyword>
<organism evidence="5 6">
    <name type="scientific">Lentinus brumalis</name>
    <dbReference type="NCBI Taxonomy" id="2498619"/>
    <lineage>
        <taxon>Eukaryota</taxon>
        <taxon>Fungi</taxon>
        <taxon>Dikarya</taxon>
        <taxon>Basidiomycota</taxon>
        <taxon>Agaricomycotina</taxon>
        <taxon>Agaricomycetes</taxon>
        <taxon>Polyporales</taxon>
        <taxon>Polyporaceae</taxon>
        <taxon>Lentinus</taxon>
    </lineage>
</organism>
<evidence type="ECO:0000256" key="4">
    <source>
        <dbReference type="ARBA" id="ARBA00037096"/>
    </source>
</evidence>
<dbReference type="Pfam" id="PF00106">
    <property type="entry name" value="adh_short"/>
    <property type="match status" value="1"/>
</dbReference>
<dbReference type="Gene3D" id="3.40.50.720">
    <property type="entry name" value="NAD(P)-binding Rossmann-like Domain"/>
    <property type="match status" value="1"/>
</dbReference>
<dbReference type="OrthoDB" id="37659at2759"/>
<dbReference type="AlphaFoldDB" id="A0A371CUS6"/>
<sequence>MSLSTVSPLDISSLAAALCRHPIAPALIAVYVAYRMWPSKPRRSSKLPRSQERVVILGASGGMGRSLALKYAQEGARVCIFARRELELSHVAEECREAGPKTASTEDGERVLVVRGDFTVVEDMVNLRSKVHEAWGGLDTLIVNAGVPTFRPFCELSGLEAKGRTFTPAEPDAAAIERAVQVVDKVTKTNYLGPVVSAATFIPSLSSSMAPSIVLMASLAAVLPAPTLSLYNGSKAAALAFYQSLAIENPWITFTSVLPSTVRGEEFFGNAADGGKVRGQDPESYGLSHDEVVSGVLDAVDRGQTTVWMPSRGRTAFFLYWLFPGFITKVARKRYGYPAAD</sequence>
<evidence type="ECO:0000313" key="5">
    <source>
        <dbReference type="EMBL" id="RDX44037.1"/>
    </source>
</evidence>
<dbReference type="EMBL" id="KZ857456">
    <property type="protein sequence ID" value="RDX44037.1"/>
    <property type="molecule type" value="Genomic_DNA"/>
</dbReference>
<dbReference type="InterPro" id="IPR020904">
    <property type="entry name" value="Sc_DH/Rdtase_CS"/>
</dbReference>
<protein>
    <submittedName>
        <fullName evidence="5">NAD(P)-binding protein</fullName>
    </submittedName>
</protein>